<feature type="coiled-coil region" evidence="1">
    <location>
        <begin position="4"/>
        <end position="35"/>
    </location>
</feature>
<sequence>MDPRQLLEARKAKILDDAKKAAAEIDRDLSLIEQAKAVASKYGFDFVEADVVARPLSPAPHKSRRDPNSPSQLSQRFCEEVIRDYNHPVSIHELKRFMADRGVIVGGKNPIATLSAYLSSNASLASMRKGWWGLKEWIGTPKANVVKLIYFGDELRPKEQAPTHSVGADESV</sequence>
<accession>A0ABU7XHZ7</accession>
<protein>
    <recommendedName>
        <fullName evidence="4">DUF2786 domain-containing protein</fullName>
    </recommendedName>
</protein>
<evidence type="ECO:0000313" key="3">
    <source>
        <dbReference type="Proteomes" id="UP001350748"/>
    </source>
</evidence>
<evidence type="ECO:0008006" key="4">
    <source>
        <dbReference type="Google" id="ProtNLM"/>
    </source>
</evidence>
<keyword evidence="1" id="KW-0175">Coiled coil</keyword>
<dbReference type="EMBL" id="JAZHYN010000029">
    <property type="protein sequence ID" value="MEF3367011.1"/>
    <property type="molecule type" value="Genomic_DNA"/>
</dbReference>
<evidence type="ECO:0000313" key="2">
    <source>
        <dbReference type="EMBL" id="MEF3367011.1"/>
    </source>
</evidence>
<keyword evidence="3" id="KW-1185">Reference proteome</keyword>
<name>A0ABU7XHZ7_9HYPH</name>
<organism evidence="2 3">
    <name type="scientific">Methylocystis borbori</name>
    <dbReference type="NCBI Taxonomy" id="3118750"/>
    <lineage>
        <taxon>Bacteria</taxon>
        <taxon>Pseudomonadati</taxon>
        <taxon>Pseudomonadota</taxon>
        <taxon>Alphaproteobacteria</taxon>
        <taxon>Hyphomicrobiales</taxon>
        <taxon>Methylocystaceae</taxon>
        <taxon>Methylocystis</taxon>
    </lineage>
</organism>
<proteinExistence type="predicted"/>
<dbReference type="Proteomes" id="UP001350748">
    <property type="component" value="Unassembled WGS sequence"/>
</dbReference>
<reference evidence="2 3" key="1">
    <citation type="submission" date="2024-02" db="EMBL/GenBank/DDBJ databases">
        <authorList>
            <person name="Grouzdev D."/>
        </authorList>
    </citation>
    <scope>NUCLEOTIDE SEQUENCE [LARGE SCALE GENOMIC DNA]</scope>
    <source>
        <strain evidence="2 3">9N</strain>
    </source>
</reference>
<comment type="caution">
    <text evidence="2">The sequence shown here is derived from an EMBL/GenBank/DDBJ whole genome shotgun (WGS) entry which is preliminary data.</text>
</comment>
<evidence type="ECO:0000256" key="1">
    <source>
        <dbReference type="SAM" id="Coils"/>
    </source>
</evidence>
<dbReference type="RefSeq" id="WP_332082040.1">
    <property type="nucleotide sequence ID" value="NZ_JAZHYN010000029.1"/>
</dbReference>
<gene>
    <name evidence="2" type="ORF">V3H18_10745</name>
</gene>